<gene>
    <name evidence="7" type="ORF">TVAG_170280</name>
</gene>
<proteinExistence type="predicted"/>
<dbReference type="SMR" id="A2DPH0"/>
<dbReference type="VEuPathDB" id="TrichDB:TVAGG3_0680620"/>
<name>A2DPH0_TRIV3</name>
<dbReference type="InterPro" id="IPR037185">
    <property type="entry name" value="EmrE-like"/>
</dbReference>
<dbReference type="OrthoDB" id="438495at2759"/>
<feature type="transmembrane region" description="Helical" evidence="6">
    <location>
        <begin position="240"/>
        <end position="258"/>
    </location>
</feature>
<feature type="transmembrane region" description="Helical" evidence="6">
    <location>
        <begin position="83"/>
        <end position="102"/>
    </location>
</feature>
<evidence type="ECO:0000256" key="2">
    <source>
        <dbReference type="ARBA" id="ARBA00022448"/>
    </source>
</evidence>
<dbReference type="Pfam" id="PF08449">
    <property type="entry name" value="UAA"/>
    <property type="match status" value="1"/>
</dbReference>
<evidence type="ECO:0000313" key="7">
    <source>
        <dbReference type="EMBL" id="EAY17714.1"/>
    </source>
</evidence>
<dbReference type="eggNOG" id="KOG1582">
    <property type="taxonomic scope" value="Eukaryota"/>
</dbReference>
<evidence type="ECO:0000256" key="5">
    <source>
        <dbReference type="ARBA" id="ARBA00023136"/>
    </source>
</evidence>
<reference evidence="7" key="2">
    <citation type="journal article" date="2007" name="Science">
        <title>Draft genome sequence of the sexually transmitted pathogen Trichomonas vaginalis.</title>
        <authorList>
            <person name="Carlton J.M."/>
            <person name="Hirt R.P."/>
            <person name="Silva J.C."/>
            <person name="Delcher A.L."/>
            <person name="Schatz M."/>
            <person name="Zhao Q."/>
            <person name="Wortman J.R."/>
            <person name="Bidwell S.L."/>
            <person name="Alsmark U.C.M."/>
            <person name="Besteiro S."/>
            <person name="Sicheritz-Ponten T."/>
            <person name="Noel C.J."/>
            <person name="Dacks J.B."/>
            <person name="Foster P.G."/>
            <person name="Simillion C."/>
            <person name="Van de Peer Y."/>
            <person name="Miranda-Saavedra D."/>
            <person name="Barton G.J."/>
            <person name="Westrop G.D."/>
            <person name="Mueller S."/>
            <person name="Dessi D."/>
            <person name="Fiori P.L."/>
            <person name="Ren Q."/>
            <person name="Paulsen I."/>
            <person name="Zhang H."/>
            <person name="Bastida-Corcuera F.D."/>
            <person name="Simoes-Barbosa A."/>
            <person name="Brown M.T."/>
            <person name="Hayes R.D."/>
            <person name="Mukherjee M."/>
            <person name="Okumura C.Y."/>
            <person name="Schneider R."/>
            <person name="Smith A.J."/>
            <person name="Vanacova S."/>
            <person name="Villalvazo M."/>
            <person name="Haas B.J."/>
            <person name="Pertea M."/>
            <person name="Feldblyum T.V."/>
            <person name="Utterback T.R."/>
            <person name="Shu C.L."/>
            <person name="Osoegawa K."/>
            <person name="de Jong P.J."/>
            <person name="Hrdy I."/>
            <person name="Horvathova L."/>
            <person name="Zubacova Z."/>
            <person name="Dolezal P."/>
            <person name="Malik S.B."/>
            <person name="Logsdon J.M. Jr."/>
            <person name="Henze K."/>
            <person name="Gupta A."/>
            <person name="Wang C.C."/>
            <person name="Dunne R.L."/>
            <person name="Upcroft J.A."/>
            <person name="Upcroft P."/>
            <person name="White O."/>
            <person name="Salzberg S.L."/>
            <person name="Tang P."/>
            <person name="Chiu C.-H."/>
            <person name="Lee Y.-S."/>
            <person name="Embley T.M."/>
            <person name="Coombs G.H."/>
            <person name="Mottram J.C."/>
            <person name="Tachezy J."/>
            <person name="Fraser-Liggett C.M."/>
            <person name="Johnson P.J."/>
        </authorList>
    </citation>
    <scope>NUCLEOTIDE SEQUENCE [LARGE SCALE GENOMIC DNA]</scope>
    <source>
        <strain evidence="7">G3</strain>
    </source>
</reference>
<feature type="transmembrane region" description="Helical" evidence="6">
    <location>
        <begin position="293"/>
        <end position="311"/>
    </location>
</feature>
<dbReference type="KEGG" id="tva:4775732"/>
<dbReference type="OMA" id="GSMEMLF"/>
<feature type="transmembrane region" description="Helical" evidence="6">
    <location>
        <begin position="138"/>
        <end position="156"/>
    </location>
</feature>
<feature type="transmembrane region" description="Helical" evidence="6">
    <location>
        <begin position="201"/>
        <end position="220"/>
    </location>
</feature>
<evidence type="ECO:0000313" key="8">
    <source>
        <dbReference type="Proteomes" id="UP000001542"/>
    </source>
</evidence>
<feature type="transmembrane region" description="Helical" evidence="6">
    <location>
        <begin position="168"/>
        <end position="186"/>
    </location>
</feature>
<dbReference type="VEuPathDB" id="TrichDB:TVAG_170280"/>
<comment type="subcellular location">
    <subcellularLocation>
        <location evidence="1">Membrane</location>
        <topology evidence="1">Multi-pass membrane protein</topology>
    </subcellularLocation>
</comment>
<dbReference type="RefSeq" id="XP_001329849.1">
    <property type="nucleotide sequence ID" value="XM_001329814.1"/>
</dbReference>
<sequence length="355" mass="39929">MDKRIDLFGFDISFLPKWAILLLGIIGIFASFILQGYSHEAIFGKFKMKEALFLTFVQFFVYSSISFKFFIDLARKKTILHAPFWFYLITAFALVGSMALSNYSLERISYPTQVLFRSSKLIPVMLGSYFFLRKRYSHMEVISVFLTVAGLVGISMSDKKVNNKLNPIGLVAVISSLFCDAFASNLEEKAFATYQAPQNEVIAMVYLIGSIIIGIASIPVGQFTSGMKRVMTEPVLDIQILLFSSLGAVGIQFIYLLINTFGSVVTVMVTSLRKAFTVCLSFLFFSDKKFTRYHLMSIICISFGIGMNIYGKQKSKSARRLSDLPDKSKYVKQEDVPDNVDIGALAEKREDVKFA</sequence>
<keyword evidence="2" id="KW-0813">Transport</keyword>
<dbReference type="SUPFAM" id="SSF103481">
    <property type="entry name" value="Multidrug resistance efflux transporter EmrE"/>
    <property type="match status" value="1"/>
</dbReference>
<dbReference type="GO" id="GO:0055085">
    <property type="term" value="P:transmembrane transport"/>
    <property type="evidence" value="ECO:0000318"/>
    <property type="project" value="GO_Central"/>
</dbReference>
<feature type="transmembrane region" description="Helical" evidence="6">
    <location>
        <begin position="18"/>
        <end position="39"/>
    </location>
</feature>
<dbReference type="PANTHER" id="PTHR10778">
    <property type="entry name" value="SOLUTE CARRIER FAMILY 35 MEMBER B"/>
    <property type="match status" value="1"/>
</dbReference>
<evidence type="ECO:0000256" key="3">
    <source>
        <dbReference type="ARBA" id="ARBA00022692"/>
    </source>
</evidence>
<dbReference type="GO" id="GO:0005789">
    <property type="term" value="C:endoplasmic reticulum membrane"/>
    <property type="evidence" value="ECO:0000318"/>
    <property type="project" value="GO_Central"/>
</dbReference>
<dbReference type="PANTHER" id="PTHR10778:SF8">
    <property type="entry name" value="ADENOSINE 3'-PHOSPHO 5'-PHOSPHOSULFATE TRANSPORTER 2"/>
    <property type="match status" value="1"/>
</dbReference>
<feature type="transmembrane region" description="Helical" evidence="6">
    <location>
        <begin position="51"/>
        <end position="71"/>
    </location>
</feature>
<dbReference type="Gene3D" id="1.10.3730.20">
    <property type="match status" value="1"/>
</dbReference>
<keyword evidence="5 6" id="KW-0472">Membrane</keyword>
<keyword evidence="4 6" id="KW-1133">Transmembrane helix</keyword>
<dbReference type="STRING" id="5722.A2DPH0"/>
<organism evidence="7 8">
    <name type="scientific">Trichomonas vaginalis (strain ATCC PRA-98 / G3)</name>
    <dbReference type="NCBI Taxonomy" id="412133"/>
    <lineage>
        <taxon>Eukaryota</taxon>
        <taxon>Metamonada</taxon>
        <taxon>Parabasalia</taxon>
        <taxon>Trichomonadida</taxon>
        <taxon>Trichomonadidae</taxon>
        <taxon>Trichomonas</taxon>
    </lineage>
</organism>
<dbReference type="AlphaFoldDB" id="A2DPH0"/>
<reference evidence="7" key="1">
    <citation type="submission" date="2006-10" db="EMBL/GenBank/DDBJ databases">
        <authorList>
            <person name="Amadeo P."/>
            <person name="Zhao Q."/>
            <person name="Wortman J."/>
            <person name="Fraser-Liggett C."/>
            <person name="Carlton J."/>
        </authorList>
    </citation>
    <scope>NUCLEOTIDE SEQUENCE</scope>
    <source>
        <strain evidence="7">G3</strain>
    </source>
</reference>
<dbReference type="GO" id="GO:0046964">
    <property type="term" value="F:3'-phosphoadenosine 5'-phosphosulfate transmembrane transporter activity"/>
    <property type="evidence" value="ECO:0000318"/>
    <property type="project" value="GO_Central"/>
</dbReference>
<dbReference type="GO" id="GO:0046963">
    <property type="term" value="P:3'-phosphoadenosine 5'-phosphosulfate transport"/>
    <property type="evidence" value="ECO:0000318"/>
    <property type="project" value="GO_Central"/>
</dbReference>
<protein>
    <submittedName>
        <fullName evidence="7">Solute carrier protein, putative</fullName>
    </submittedName>
</protein>
<keyword evidence="8" id="KW-1185">Reference proteome</keyword>
<evidence type="ECO:0000256" key="1">
    <source>
        <dbReference type="ARBA" id="ARBA00004141"/>
    </source>
</evidence>
<evidence type="ECO:0000256" key="4">
    <source>
        <dbReference type="ARBA" id="ARBA00022989"/>
    </source>
</evidence>
<accession>A2DPH0</accession>
<dbReference type="InParanoid" id="A2DPH0"/>
<dbReference type="InterPro" id="IPR013657">
    <property type="entry name" value="SCL35B1-4/HUT1"/>
</dbReference>
<keyword evidence="3 6" id="KW-0812">Transmembrane</keyword>
<evidence type="ECO:0000256" key="6">
    <source>
        <dbReference type="SAM" id="Phobius"/>
    </source>
</evidence>
<dbReference type="Proteomes" id="UP000001542">
    <property type="component" value="Unassembled WGS sequence"/>
</dbReference>
<dbReference type="GO" id="GO:0000139">
    <property type="term" value="C:Golgi membrane"/>
    <property type="evidence" value="ECO:0000318"/>
    <property type="project" value="GO_Central"/>
</dbReference>
<dbReference type="EMBL" id="DS113227">
    <property type="protein sequence ID" value="EAY17714.1"/>
    <property type="molecule type" value="Genomic_DNA"/>
</dbReference>